<protein>
    <submittedName>
        <fullName evidence="1">Uncharacterized protein</fullName>
    </submittedName>
</protein>
<sequence>MELQTCLAGTPPVSCVRKGSYRDCIEAIANSEADAITLDGGLVYEAGLAPYNLKPVAAEVYGKECATSYYAVAVVKKGTDISSLCGLQGKKSCHTGFGRSAGWVIPIGRLLEKNCIQWQGAEQEPLPKAVARFFSASCVPEAPKSEPNLCRLCHDPVQCSSSDPYAGYAGALKCLKDGAGDGCFVKDATVQSLSEEEKSNYELLCDDGTRKPIDEYKVCNLARVPAHAVVARSVDGRTDEIWNLVSTLQERYPKGTTGQCQFFGSSHGKDLLIKDSAEKLIRVPAKMDTQLFLGPQYYAAIQNIRKERPTPDTTNKVRWCTIGRDEKAKCDTWSAVSGGVIECAVADSPEDAIVKILKNEADAVSLDGGLVYIAGECGLVPVVSEITSEKDIEACRTEGTEILGTYYAVAVVKKSNRDISWNTLQGKKSCHTARGRTAGWNLPMGLIINETGITDVDHFFSEGCSPGSPVDSPLCNLCVGSGSTPPVHKCAPNSNELYYGYTGAFRCLVESPTADIAFVKHTTVTENTDGNNQDVWASNLKSEDYELLCRNGERAPISSYSTCNLGKAPPHGVVTRADRADHVRRVLANQEALYGSNGSEKNIFQMFESDDPKKKDILFKEGTRCFGKVKKGTTYEEFLSNDYVAAIRSINKLSPSGLVEACTFHHRGCTPSNEKTQHTGN</sequence>
<keyword evidence="2" id="KW-1185">Reference proteome</keyword>
<accession>A0ACB8FB33</accession>
<dbReference type="Proteomes" id="UP000827872">
    <property type="component" value="Linkage Group LG08"/>
</dbReference>
<name>A0ACB8FB33_9SAUR</name>
<comment type="caution">
    <text evidence="1">The sequence shown here is derived from an EMBL/GenBank/DDBJ whole genome shotgun (WGS) entry which is preliminary data.</text>
</comment>
<reference evidence="1" key="1">
    <citation type="submission" date="2021-08" db="EMBL/GenBank/DDBJ databases">
        <title>The first chromosome-level gecko genome reveals the dynamic sex chromosomes of Neotropical dwarf geckos (Sphaerodactylidae: Sphaerodactylus).</title>
        <authorList>
            <person name="Pinto B.J."/>
            <person name="Keating S.E."/>
            <person name="Gamble T."/>
        </authorList>
    </citation>
    <scope>NUCLEOTIDE SEQUENCE</scope>
    <source>
        <strain evidence="1">TG3544</strain>
    </source>
</reference>
<gene>
    <name evidence="1" type="ORF">K3G42_021462</name>
</gene>
<proteinExistence type="predicted"/>
<organism evidence="1 2">
    <name type="scientific">Sphaerodactylus townsendi</name>
    <dbReference type="NCBI Taxonomy" id="933632"/>
    <lineage>
        <taxon>Eukaryota</taxon>
        <taxon>Metazoa</taxon>
        <taxon>Chordata</taxon>
        <taxon>Craniata</taxon>
        <taxon>Vertebrata</taxon>
        <taxon>Euteleostomi</taxon>
        <taxon>Lepidosauria</taxon>
        <taxon>Squamata</taxon>
        <taxon>Bifurcata</taxon>
        <taxon>Gekkota</taxon>
        <taxon>Sphaerodactylidae</taxon>
        <taxon>Sphaerodactylus</taxon>
    </lineage>
</organism>
<evidence type="ECO:0000313" key="1">
    <source>
        <dbReference type="EMBL" id="KAH8002220.1"/>
    </source>
</evidence>
<evidence type="ECO:0000313" key="2">
    <source>
        <dbReference type="Proteomes" id="UP000827872"/>
    </source>
</evidence>
<dbReference type="EMBL" id="CM037621">
    <property type="protein sequence ID" value="KAH8002220.1"/>
    <property type="molecule type" value="Genomic_DNA"/>
</dbReference>